<keyword evidence="2" id="KW-1185">Reference proteome</keyword>
<protein>
    <submittedName>
        <fullName evidence="1">Uncharacterized protein</fullName>
    </submittedName>
</protein>
<organism evidence="1 2">
    <name type="scientific">Photobacterium jeanii</name>
    <dbReference type="NCBI Taxonomy" id="858640"/>
    <lineage>
        <taxon>Bacteria</taxon>
        <taxon>Pseudomonadati</taxon>
        <taxon>Pseudomonadota</taxon>
        <taxon>Gammaproteobacteria</taxon>
        <taxon>Vibrionales</taxon>
        <taxon>Vibrionaceae</taxon>
        <taxon>Photobacterium</taxon>
    </lineage>
</organism>
<evidence type="ECO:0000313" key="1">
    <source>
        <dbReference type="EMBL" id="OAN16481.1"/>
    </source>
</evidence>
<evidence type="ECO:0000313" key="2">
    <source>
        <dbReference type="Proteomes" id="UP000078503"/>
    </source>
</evidence>
<proteinExistence type="predicted"/>
<name>A0A178KGY0_9GAMM</name>
<dbReference type="STRING" id="858640.A3K86_10815"/>
<dbReference type="Proteomes" id="UP000078503">
    <property type="component" value="Unassembled WGS sequence"/>
</dbReference>
<gene>
    <name evidence="1" type="ORF">A3K86_10815</name>
</gene>
<sequence length="253" mass="28283">MFLLCDFALHKDLRWSIISNQLQNKANKIMKSSIFFTLFCSALLTGCSSSIPFNAQSTTEQFTLPSLNQSTQVYVGDYMIDEGVNVTDNYLIVKQPIDGAAYDIGKGDYKLLGTEKSGKMYFSHFSTNGGYVIQGPLIDPPYALSPDDKDGLCVSTVFVKNATCYKEAQTEVVKKSIDSPSAFQRTLIYNGSVGKKINISYREFSGGNARQAFTNNVEYDMSKSNIINYKGAEIEVIDFNNSSITYKVRKYFR</sequence>
<accession>A0A178KGY0</accession>
<comment type="caution">
    <text evidence="1">The sequence shown here is derived from an EMBL/GenBank/DDBJ whole genome shotgun (WGS) entry which is preliminary data.</text>
</comment>
<reference evidence="1 2" key="1">
    <citation type="submission" date="2016-03" db="EMBL/GenBank/DDBJ databases">
        <title>Photobacterium proteolyticum sp. nov. a protease producing bacterium isolated from ocean sediments of Laizhou Bay.</title>
        <authorList>
            <person name="Li Y."/>
        </authorList>
    </citation>
    <scope>NUCLEOTIDE SEQUENCE [LARGE SCALE GENOMIC DNA]</scope>
    <source>
        <strain evidence="1 2">R-40508</strain>
    </source>
</reference>
<dbReference type="AlphaFoldDB" id="A0A178KGY0"/>
<dbReference type="EMBL" id="LVHF01000020">
    <property type="protein sequence ID" value="OAN16481.1"/>
    <property type="molecule type" value="Genomic_DNA"/>
</dbReference>